<keyword evidence="3" id="KW-0547">Nucleotide-binding</keyword>
<dbReference type="NCBIfam" id="NF007739">
    <property type="entry name" value="PRK10419.1"/>
    <property type="match status" value="2"/>
</dbReference>
<evidence type="ECO:0000256" key="1">
    <source>
        <dbReference type="ARBA" id="ARBA00005417"/>
    </source>
</evidence>
<dbReference type="PANTHER" id="PTHR43776">
    <property type="entry name" value="TRANSPORT ATP-BINDING PROTEIN"/>
    <property type="match status" value="1"/>
</dbReference>
<name>A0A0V8ISA2_9MICC</name>
<evidence type="ECO:0000256" key="5">
    <source>
        <dbReference type="SAM" id="MobiDB-lite"/>
    </source>
</evidence>
<dbReference type="InterPro" id="IPR003439">
    <property type="entry name" value="ABC_transporter-like_ATP-bd"/>
</dbReference>
<reference evidence="7 8" key="1">
    <citation type="journal article" date="2014" name="Arch. Microbiol.">
        <title>Arthrobacter enclensis sp. nov., isolated from sediment sample.</title>
        <authorList>
            <person name="Dastager S.G."/>
            <person name="Liu Q."/>
            <person name="Tang S.K."/>
            <person name="Krishnamurthi S."/>
            <person name="Lee J.C."/>
            <person name="Li W.J."/>
        </authorList>
    </citation>
    <scope>NUCLEOTIDE SEQUENCE [LARGE SCALE GENOMIC DNA]</scope>
    <source>
        <strain evidence="7 8">NIO-1008</strain>
    </source>
</reference>
<evidence type="ECO:0000259" key="6">
    <source>
        <dbReference type="PROSITE" id="PS50893"/>
    </source>
</evidence>
<dbReference type="Pfam" id="PF00005">
    <property type="entry name" value="ABC_tran"/>
    <property type="match status" value="2"/>
</dbReference>
<dbReference type="SUPFAM" id="SSF52540">
    <property type="entry name" value="P-loop containing nucleoside triphosphate hydrolases"/>
    <property type="match status" value="2"/>
</dbReference>
<dbReference type="GO" id="GO:0016887">
    <property type="term" value="F:ATP hydrolysis activity"/>
    <property type="evidence" value="ECO:0007669"/>
    <property type="project" value="InterPro"/>
</dbReference>
<gene>
    <name evidence="7" type="ORF">AS031_05990</name>
</gene>
<dbReference type="InterPro" id="IPR003593">
    <property type="entry name" value="AAA+_ATPase"/>
</dbReference>
<dbReference type="Proteomes" id="UP000053199">
    <property type="component" value="Unassembled WGS sequence"/>
</dbReference>
<comment type="caution">
    <text evidence="7">The sequence shown here is derived from an EMBL/GenBank/DDBJ whole genome shotgun (WGS) entry which is preliminary data.</text>
</comment>
<dbReference type="NCBIfam" id="NF008453">
    <property type="entry name" value="PRK11308.1"/>
    <property type="match status" value="2"/>
</dbReference>
<accession>A0A0V8ISA2</accession>
<evidence type="ECO:0000256" key="4">
    <source>
        <dbReference type="ARBA" id="ARBA00022840"/>
    </source>
</evidence>
<dbReference type="InterPro" id="IPR050319">
    <property type="entry name" value="ABC_transp_ATP-bind"/>
</dbReference>
<dbReference type="OrthoDB" id="4008250at2"/>
<dbReference type="STRING" id="993070.AS031_05990"/>
<dbReference type="PANTHER" id="PTHR43776:SF7">
    <property type="entry name" value="D,D-DIPEPTIDE TRANSPORT ATP-BINDING PROTEIN DDPF-RELATED"/>
    <property type="match status" value="1"/>
</dbReference>
<evidence type="ECO:0000313" key="8">
    <source>
        <dbReference type="Proteomes" id="UP000053199"/>
    </source>
</evidence>
<evidence type="ECO:0000256" key="2">
    <source>
        <dbReference type="ARBA" id="ARBA00022448"/>
    </source>
</evidence>
<proteinExistence type="inferred from homology"/>
<feature type="domain" description="ABC transporter" evidence="6">
    <location>
        <begin position="22"/>
        <end position="268"/>
    </location>
</feature>
<comment type="similarity">
    <text evidence="1">Belongs to the ABC transporter superfamily.</text>
</comment>
<keyword evidence="4 7" id="KW-0067">ATP-binding</keyword>
<evidence type="ECO:0000256" key="3">
    <source>
        <dbReference type="ARBA" id="ARBA00022741"/>
    </source>
</evidence>
<dbReference type="GO" id="GO:0015833">
    <property type="term" value="P:peptide transport"/>
    <property type="evidence" value="ECO:0007669"/>
    <property type="project" value="InterPro"/>
</dbReference>
<dbReference type="Pfam" id="PF08352">
    <property type="entry name" value="oligo_HPY"/>
    <property type="match status" value="1"/>
</dbReference>
<feature type="region of interest" description="Disordered" evidence="5">
    <location>
        <begin position="558"/>
        <end position="584"/>
    </location>
</feature>
<evidence type="ECO:0000313" key="7">
    <source>
        <dbReference type="EMBL" id="KSU77622.1"/>
    </source>
</evidence>
<organism evidence="7 8">
    <name type="scientific">Pseudarthrobacter enclensis</name>
    <dbReference type="NCBI Taxonomy" id="993070"/>
    <lineage>
        <taxon>Bacteria</taxon>
        <taxon>Bacillati</taxon>
        <taxon>Actinomycetota</taxon>
        <taxon>Actinomycetes</taxon>
        <taxon>Micrococcales</taxon>
        <taxon>Micrococcaceae</taxon>
        <taxon>Pseudarthrobacter</taxon>
    </lineage>
</organism>
<dbReference type="GO" id="GO:0005524">
    <property type="term" value="F:ATP binding"/>
    <property type="evidence" value="ECO:0007669"/>
    <property type="project" value="UniProtKB-KW"/>
</dbReference>
<sequence length="584" mass="62929">MSTPDNRRKETPVPESHVPPLLAVDGLHVSYGRKEVVRDVGFRLDRGGSLALIGESGSGKSTIAKAVLRLLQPSEASVTGSVRLDGKEVLAVPERQFRPLRGRQLGFIPQDPGSALNPVRTIGAQAHEAAALTGERDPGARRRMILEALEQVGLPDPVRVFDSYPHQLSGGMLQRVLIALTVLPRPSLIVADEPTSALDVTVQKLILDLLGDLRKELDIGLLLITHDLAIAAERTETLVVLKDGAVQEQGPSAQVFAAPRTDYARELQADVPALNPGRYRSQRLDVALKEPRDVPQEFPQESATADRPVQVSVTGITKRFQTRGKEVRAVDGVSFAVERGRTHALVGESGSGKTTAVRLLLGLEQPDSGTIAVGGQSTAGLSRAGIRDVRRHLQLVYQNPFISLDPTWRVGRIVREPLDRFGVGTTADRADQVRDALQSVGLPADVVDRRPGQLSGGQRQRVAIARALVVRPDVVVLDEPTSALDVTVQAGILELLARLQRELGLAYVFVSHDLALVRQVADTVSVLRSGQVVEQGTVDQVFDQPRHPYTRALLDAIPGTTGLQSPTGTAPDIQETPKLAEASL</sequence>
<dbReference type="CDD" id="cd03257">
    <property type="entry name" value="ABC_NikE_OppD_transporters"/>
    <property type="match status" value="2"/>
</dbReference>
<dbReference type="Gene3D" id="3.40.50.300">
    <property type="entry name" value="P-loop containing nucleotide triphosphate hydrolases"/>
    <property type="match status" value="2"/>
</dbReference>
<dbReference type="EMBL" id="LNQM01000002">
    <property type="protein sequence ID" value="KSU77622.1"/>
    <property type="molecule type" value="Genomic_DNA"/>
</dbReference>
<protein>
    <submittedName>
        <fullName evidence="7">ABC transporter ATP-binding protein</fullName>
    </submittedName>
</protein>
<dbReference type="GO" id="GO:0055085">
    <property type="term" value="P:transmembrane transport"/>
    <property type="evidence" value="ECO:0007669"/>
    <property type="project" value="UniProtKB-ARBA"/>
</dbReference>
<feature type="domain" description="ABC transporter" evidence="6">
    <location>
        <begin position="311"/>
        <end position="554"/>
    </location>
</feature>
<dbReference type="RefSeq" id="WP_058267215.1">
    <property type="nucleotide sequence ID" value="NZ_FMAZ01000002.1"/>
</dbReference>
<dbReference type="SMART" id="SM00382">
    <property type="entry name" value="AAA"/>
    <property type="match status" value="2"/>
</dbReference>
<dbReference type="PROSITE" id="PS00211">
    <property type="entry name" value="ABC_TRANSPORTER_1"/>
    <property type="match status" value="2"/>
</dbReference>
<dbReference type="InterPro" id="IPR013563">
    <property type="entry name" value="Oligopep_ABC_C"/>
</dbReference>
<dbReference type="PROSITE" id="PS50893">
    <property type="entry name" value="ABC_TRANSPORTER_2"/>
    <property type="match status" value="2"/>
</dbReference>
<keyword evidence="2" id="KW-0813">Transport</keyword>
<dbReference type="InterPro" id="IPR017871">
    <property type="entry name" value="ABC_transporter-like_CS"/>
</dbReference>
<keyword evidence="8" id="KW-1185">Reference proteome</keyword>
<dbReference type="InterPro" id="IPR027417">
    <property type="entry name" value="P-loop_NTPase"/>
</dbReference>
<dbReference type="AlphaFoldDB" id="A0A0V8ISA2"/>